<evidence type="ECO:0000313" key="1">
    <source>
        <dbReference type="EMBL" id="EKC18885.1"/>
    </source>
</evidence>
<dbReference type="AlphaFoldDB" id="K1PR30"/>
<sequence>MLFGFACYHFVVIKVEQMMVWAPTVYNGTLTGSMEEAQSLREEGRDAVGCGEPNTERGYSVTEGGLGLESKRSLSVQDAWAIYRQIRFQEQSEENQILQDLSLNAFLNLFLKESQENSQVQGVRYAKNPFSREQARVVN</sequence>
<dbReference type="InParanoid" id="K1PR30"/>
<name>K1PR30_MAGGI</name>
<dbReference type="EMBL" id="JH817073">
    <property type="protein sequence ID" value="EKC18885.1"/>
    <property type="molecule type" value="Genomic_DNA"/>
</dbReference>
<reference evidence="1" key="1">
    <citation type="journal article" date="2012" name="Nature">
        <title>The oyster genome reveals stress adaptation and complexity of shell formation.</title>
        <authorList>
            <person name="Zhang G."/>
            <person name="Fang X."/>
            <person name="Guo X."/>
            <person name="Li L."/>
            <person name="Luo R."/>
            <person name="Xu F."/>
            <person name="Yang P."/>
            <person name="Zhang L."/>
            <person name="Wang X."/>
            <person name="Qi H."/>
            <person name="Xiong Z."/>
            <person name="Que H."/>
            <person name="Xie Y."/>
            <person name="Holland P.W."/>
            <person name="Paps J."/>
            <person name="Zhu Y."/>
            <person name="Wu F."/>
            <person name="Chen Y."/>
            <person name="Wang J."/>
            <person name="Peng C."/>
            <person name="Meng J."/>
            <person name="Yang L."/>
            <person name="Liu J."/>
            <person name="Wen B."/>
            <person name="Zhang N."/>
            <person name="Huang Z."/>
            <person name="Zhu Q."/>
            <person name="Feng Y."/>
            <person name="Mount A."/>
            <person name="Hedgecock D."/>
            <person name="Xu Z."/>
            <person name="Liu Y."/>
            <person name="Domazet-Loso T."/>
            <person name="Du Y."/>
            <person name="Sun X."/>
            <person name="Zhang S."/>
            <person name="Liu B."/>
            <person name="Cheng P."/>
            <person name="Jiang X."/>
            <person name="Li J."/>
            <person name="Fan D."/>
            <person name="Wang W."/>
            <person name="Fu W."/>
            <person name="Wang T."/>
            <person name="Wang B."/>
            <person name="Zhang J."/>
            <person name="Peng Z."/>
            <person name="Li Y."/>
            <person name="Li N."/>
            <person name="Wang J."/>
            <person name="Chen M."/>
            <person name="He Y."/>
            <person name="Tan F."/>
            <person name="Song X."/>
            <person name="Zheng Q."/>
            <person name="Huang R."/>
            <person name="Yang H."/>
            <person name="Du X."/>
            <person name="Chen L."/>
            <person name="Yang M."/>
            <person name="Gaffney P.M."/>
            <person name="Wang S."/>
            <person name="Luo L."/>
            <person name="She Z."/>
            <person name="Ming Y."/>
            <person name="Huang W."/>
            <person name="Zhang S."/>
            <person name="Huang B."/>
            <person name="Zhang Y."/>
            <person name="Qu T."/>
            <person name="Ni P."/>
            <person name="Miao G."/>
            <person name="Wang J."/>
            <person name="Wang Q."/>
            <person name="Steinberg C.E."/>
            <person name="Wang H."/>
            <person name="Li N."/>
            <person name="Qian L."/>
            <person name="Zhang G."/>
            <person name="Li Y."/>
            <person name="Yang H."/>
            <person name="Liu X."/>
            <person name="Wang J."/>
            <person name="Yin Y."/>
            <person name="Wang J."/>
        </authorList>
    </citation>
    <scope>NUCLEOTIDE SEQUENCE [LARGE SCALE GENOMIC DNA]</scope>
    <source>
        <strain evidence="1">05x7-T-G4-1.051#20</strain>
    </source>
</reference>
<gene>
    <name evidence="1" type="ORF">CGI_10010723</name>
</gene>
<organism evidence="1">
    <name type="scientific">Magallana gigas</name>
    <name type="common">Pacific oyster</name>
    <name type="synonym">Crassostrea gigas</name>
    <dbReference type="NCBI Taxonomy" id="29159"/>
    <lineage>
        <taxon>Eukaryota</taxon>
        <taxon>Metazoa</taxon>
        <taxon>Spiralia</taxon>
        <taxon>Lophotrochozoa</taxon>
        <taxon>Mollusca</taxon>
        <taxon>Bivalvia</taxon>
        <taxon>Autobranchia</taxon>
        <taxon>Pteriomorphia</taxon>
        <taxon>Ostreida</taxon>
        <taxon>Ostreoidea</taxon>
        <taxon>Ostreidae</taxon>
        <taxon>Magallana</taxon>
    </lineage>
</organism>
<proteinExistence type="predicted"/>
<dbReference type="HOGENOM" id="CLU_1847066_0_0_1"/>
<protein>
    <submittedName>
        <fullName evidence="1">Uncharacterized protein</fullName>
    </submittedName>
</protein>
<accession>K1PR30</accession>